<proteinExistence type="predicted"/>
<accession>A0A1B1AFX0</accession>
<dbReference type="SUPFAM" id="SSF53067">
    <property type="entry name" value="Actin-like ATPase domain"/>
    <property type="match status" value="2"/>
</dbReference>
<reference evidence="1 2" key="1">
    <citation type="submission" date="2015-11" db="EMBL/GenBank/DDBJ databases">
        <title>Whole-Genome Sequence of Candidatus Oderbacter manganicum from the National Park Lower Oder Valley, Germany.</title>
        <authorList>
            <person name="Braun B."/>
            <person name="Liere K."/>
            <person name="Szewzyk U."/>
        </authorList>
    </citation>
    <scope>NUCLEOTIDE SEQUENCE [LARGE SCALE GENOMIC DNA]</scope>
    <source>
        <strain evidence="1 2">OTSz_A_272</strain>
    </source>
</reference>
<dbReference type="RefSeq" id="WP_066768789.1">
    <property type="nucleotide sequence ID" value="NZ_CP013244.1"/>
</dbReference>
<evidence type="ECO:0000313" key="2">
    <source>
        <dbReference type="Proteomes" id="UP000092498"/>
    </source>
</evidence>
<dbReference type="PANTHER" id="PTHR42749:SF1">
    <property type="entry name" value="CELL SHAPE-DETERMINING PROTEIN MREB"/>
    <property type="match status" value="1"/>
</dbReference>
<protein>
    <recommendedName>
        <fullName evidence="3">Hsp70 family protein</fullName>
    </recommendedName>
</protein>
<evidence type="ECO:0008006" key="3">
    <source>
        <dbReference type="Google" id="ProtNLM"/>
    </source>
</evidence>
<dbReference type="STRING" id="1759059.ATE48_05745"/>
<keyword evidence="2" id="KW-1185">Reference proteome</keyword>
<dbReference type="Proteomes" id="UP000092498">
    <property type="component" value="Chromosome"/>
</dbReference>
<dbReference type="KEGG" id="cbot:ATE48_05745"/>
<organism evidence="1 2">
    <name type="scientific">Candidatus Viadribacter manganicus</name>
    <dbReference type="NCBI Taxonomy" id="1759059"/>
    <lineage>
        <taxon>Bacteria</taxon>
        <taxon>Pseudomonadati</taxon>
        <taxon>Pseudomonadota</taxon>
        <taxon>Alphaproteobacteria</taxon>
        <taxon>Hyphomonadales</taxon>
        <taxon>Hyphomonadaceae</taxon>
        <taxon>Candidatus Viadribacter</taxon>
    </lineage>
</organism>
<dbReference type="InParanoid" id="A0A1B1AFX0"/>
<dbReference type="AlphaFoldDB" id="A0A1B1AFX0"/>
<dbReference type="OrthoDB" id="8907969at2"/>
<dbReference type="InterPro" id="IPR043129">
    <property type="entry name" value="ATPase_NBD"/>
</dbReference>
<dbReference type="EMBL" id="CP013244">
    <property type="protein sequence ID" value="ANP45453.1"/>
    <property type="molecule type" value="Genomic_DNA"/>
</dbReference>
<gene>
    <name evidence="1" type="ORF">ATE48_05745</name>
</gene>
<name>A0A1B1AFX0_9PROT</name>
<dbReference type="Gene3D" id="3.90.640.10">
    <property type="entry name" value="Actin, Chain A, domain 4"/>
    <property type="match status" value="1"/>
</dbReference>
<evidence type="ECO:0000313" key="1">
    <source>
        <dbReference type="EMBL" id="ANP45453.1"/>
    </source>
</evidence>
<sequence>MSDWTLCIDFGTAFSKAAVAPKGAWSRFDPATVRPLMLSAEGQNAFLLDSAVFVDQDRVLFGRAALDEADAQANNKRTALRSFKTLLSVSDLERALNTNAPATIDPHRIFQMRDLIVLYLAYLLASIERAIQADAVLAQGGVFSRRYAAPAWRGGDSAGMHNVIVRLFGEAEAFRAIVGKRLVSADGISLRTIIDALPKATEQAQSLDMGLIYEATAAAAYTSVGLEGSGSHIIVVDMGAGTTDVAALARLGPRTIELPEARVTLKQAGDFVDRVIANRVLDNANWAKRPESKAELWAVLMSQMGDIKEAVMVDGRATLRNQGRSITLSRKDVEKDEDFRDFLKSLREAYDHALAIVRDDARARGRSEVQAIAVGGGASTPFIQDLIRRKMESTRPRVIPRPATPDWAHAREFKGNLAPVFPQLAIAIGGALAPESMLAARGGAIPPANDRSGIPVERD</sequence>
<dbReference type="PANTHER" id="PTHR42749">
    <property type="entry name" value="CELL SHAPE-DETERMINING PROTEIN MREB"/>
    <property type="match status" value="1"/>
</dbReference>
<dbReference type="Gene3D" id="3.30.420.40">
    <property type="match status" value="3"/>
</dbReference>